<keyword evidence="6" id="KW-1185">Reference proteome</keyword>
<accession>A0A543CHB7</accession>
<dbReference type="Gene3D" id="1.10.10.60">
    <property type="entry name" value="Homeodomain-like"/>
    <property type="match status" value="1"/>
</dbReference>
<protein>
    <submittedName>
        <fullName evidence="5">AraC-like DNA-binding protein</fullName>
    </submittedName>
</protein>
<evidence type="ECO:0000256" key="3">
    <source>
        <dbReference type="ARBA" id="ARBA00023163"/>
    </source>
</evidence>
<sequence length="297" mass="32144">MISEVIGTIHAGSAHARRITESGAWGARYPAFVGVGFHVVLGGSGWLITRDGETTALRAGDIVLAPYGSEHGLSHAPGALATLPVAPMGAEPPSRGPYDFDFLCGCYRVDHGQIHRFLRELPDVVAISPDYERHPELRALTDLLGDDVSQARPGAGATRPALVDLILVHALRQWQEQSGDEAWPTITDPGVAAALRAIHGGLDEQWTVRRLSEIAGMSRTTFTRRFTALVGKPPMTYLIGRRLMYGAGLLRATPVPLATIARQVGYSSGFAFASAFRREYGVSPGRFRQDMRSARYA</sequence>
<proteinExistence type="predicted"/>
<evidence type="ECO:0000256" key="2">
    <source>
        <dbReference type="ARBA" id="ARBA00023125"/>
    </source>
</evidence>
<dbReference type="SUPFAM" id="SSF51182">
    <property type="entry name" value="RmlC-like cupins"/>
    <property type="match status" value="1"/>
</dbReference>
<dbReference type="PROSITE" id="PS01124">
    <property type="entry name" value="HTH_ARAC_FAMILY_2"/>
    <property type="match status" value="1"/>
</dbReference>
<dbReference type="PRINTS" id="PR00032">
    <property type="entry name" value="HTHARAC"/>
</dbReference>
<gene>
    <name evidence="5" type="ORF">FB559_2024</name>
</gene>
<evidence type="ECO:0000256" key="1">
    <source>
        <dbReference type="ARBA" id="ARBA00023015"/>
    </source>
</evidence>
<dbReference type="GO" id="GO:0003700">
    <property type="term" value="F:DNA-binding transcription factor activity"/>
    <property type="evidence" value="ECO:0007669"/>
    <property type="project" value="InterPro"/>
</dbReference>
<dbReference type="InterPro" id="IPR050204">
    <property type="entry name" value="AraC_XylS_family_regulators"/>
</dbReference>
<dbReference type="InterPro" id="IPR018062">
    <property type="entry name" value="HTH_AraC-typ_CS"/>
</dbReference>
<name>A0A543CHB7_9ACTN</name>
<evidence type="ECO:0000313" key="6">
    <source>
        <dbReference type="Proteomes" id="UP000316096"/>
    </source>
</evidence>
<dbReference type="PANTHER" id="PTHR46796">
    <property type="entry name" value="HTH-TYPE TRANSCRIPTIONAL ACTIVATOR RHAS-RELATED"/>
    <property type="match status" value="1"/>
</dbReference>
<dbReference type="PROSITE" id="PS00041">
    <property type="entry name" value="HTH_ARAC_FAMILY_1"/>
    <property type="match status" value="1"/>
</dbReference>
<evidence type="ECO:0000313" key="5">
    <source>
        <dbReference type="EMBL" id="TQL96492.1"/>
    </source>
</evidence>
<dbReference type="InterPro" id="IPR018060">
    <property type="entry name" value="HTH_AraC"/>
</dbReference>
<dbReference type="Pfam" id="PF12852">
    <property type="entry name" value="Cupin_6"/>
    <property type="match status" value="1"/>
</dbReference>
<dbReference type="InterPro" id="IPR011051">
    <property type="entry name" value="RmlC_Cupin_sf"/>
</dbReference>
<keyword evidence="3" id="KW-0804">Transcription</keyword>
<keyword evidence="1" id="KW-0805">Transcription regulation</keyword>
<reference evidence="5 6" key="1">
    <citation type="submission" date="2019-06" db="EMBL/GenBank/DDBJ databases">
        <title>Sequencing the genomes of 1000 actinobacteria strains.</title>
        <authorList>
            <person name="Klenk H.-P."/>
        </authorList>
    </citation>
    <scope>NUCLEOTIDE SEQUENCE [LARGE SCALE GENOMIC DNA]</scope>
    <source>
        <strain evidence="5 6">DSM 102200</strain>
    </source>
</reference>
<dbReference type="GO" id="GO:0043565">
    <property type="term" value="F:sequence-specific DNA binding"/>
    <property type="evidence" value="ECO:0007669"/>
    <property type="project" value="InterPro"/>
</dbReference>
<dbReference type="InterPro" id="IPR020449">
    <property type="entry name" value="Tscrpt_reg_AraC-type_HTH"/>
</dbReference>
<dbReference type="InterPro" id="IPR009057">
    <property type="entry name" value="Homeodomain-like_sf"/>
</dbReference>
<dbReference type="PANTHER" id="PTHR46796:SF13">
    <property type="entry name" value="HTH-TYPE TRANSCRIPTIONAL ACTIVATOR RHAS"/>
    <property type="match status" value="1"/>
</dbReference>
<dbReference type="AlphaFoldDB" id="A0A543CHB7"/>
<comment type="caution">
    <text evidence="5">The sequence shown here is derived from an EMBL/GenBank/DDBJ whole genome shotgun (WGS) entry which is preliminary data.</text>
</comment>
<dbReference type="Proteomes" id="UP000316096">
    <property type="component" value="Unassembled WGS sequence"/>
</dbReference>
<evidence type="ECO:0000259" key="4">
    <source>
        <dbReference type="PROSITE" id="PS01124"/>
    </source>
</evidence>
<dbReference type="InterPro" id="IPR032783">
    <property type="entry name" value="AraC_lig"/>
</dbReference>
<dbReference type="SUPFAM" id="SSF46689">
    <property type="entry name" value="Homeodomain-like"/>
    <property type="match status" value="2"/>
</dbReference>
<keyword evidence="2 5" id="KW-0238">DNA-binding</keyword>
<dbReference type="RefSeq" id="WP_246122409.1">
    <property type="nucleotide sequence ID" value="NZ_VFOZ01000001.1"/>
</dbReference>
<dbReference type="EMBL" id="VFOZ01000001">
    <property type="protein sequence ID" value="TQL96492.1"/>
    <property type="molecule type" value="Genomic_DNA"/>
</dbReference>
<dbReference type="Pfam" id="PF12833">
    <property type="entry name" value="HTH_18"/>
    <property type="match status" value="1"/>
</dbReference>
<organism evidence="5 6">
    <name type="scientific">Actinoallomurus bryophytorum</name>
    <dbReference type="NCBI Taxonomy" id="1490222"/>
    <lineage>
        <taxon>Bacteria</taxon>
        <taxon>Bacillati</taxon>
        <taxon>Actinomycetota</taxon>
        <taxon>Actinomycetes</taxon>
        <taxon>Streptosporangiales</taxon>
        <taxon>Thermomonosporaceae</taxon>
        <taxon>Actinoallomurus</taxon>
    </lineage>
</organism>
<feature type="domain" description="HTH araC/xylS-type" evidence="4">
    <location>
        <begin position="192"/>
        <end position="290"/>
    </location>
</feature>
<dbReference type="SMART" id="SM00342">
    <property type="entry name" value="HTH_ARAC"/>
    <property type="match status" value="1"/>
</dbReference>